<evidence type="ECO:0000313" key="3">
    <source>
        <dbReference type="EMBL" id="KXT11001.1"/>
    </source>
</evidence>
<reference evidence="3 4" key="1">
    <citation type="submission" date="2015-07" db="EMBL/GenBank/DDBJ databases">
        <title>Comparative genomics of the Sigatoka disease complex on banana suggests a link between parallel evolutionary changes in Pseudocercospora fijiensis and Pseudocercospora eumusae and increased virulence on the banana host.</title>
        <authorList>
            <person name="Chang T.-C."/>
            <person name="Salvucci A."/>
            <person name="Crous P.W."/>
            <person name="Stergiopoulos I."/>
        </authorList>
    </citation>
    <scope>NUCLEOTIDE SEQUENCE [LARGE SCALE GENOMIC DNA]</scope>
    <source>
        <strain evidence="3 4">CBS 116634</strain>
    </source>
</reference>
<feature type="region of interest" description="Disordered" evidence="2">
    <location>
        <begin position="684"/>
        <end position="703"/>
    </location>
</feature>
<accession>A0A139I8D0</accession>
<evidence type="ECO:0000256" key="1">
    <source>
        <dbReference type="PROSITE-ProRule" id="PRU00708"/>
    </source>
</evidence>
<gene>
    <name evidence="3" type="ORF">AC579_5004</name>
</gene>
<dbReference type="NCBIfam" id="TIGR00756">
    <property type="entry name" value="PPR"/>
    <property type="match status" value="1"/>
</dbReference>
<name>A0A139I8D0_9PEZI</name>
<dbReference type="EMBL" id="LFZO01000227">
    <property type="protein sequence ID" value="KXT11001.1"/>
    <property type="molecule type" value="Genomic_DNA"/>
</dbReference>
<dbReference type="InterPro" id="IPR011990">
    <property type="entry name" value="TPR-like_helical_dom_sf"/>
</dbReference>
<keyword evidence="4" id="KW-1185">Reference proteome</keyword>
<evidence type="ECO:0008006" key="5">
    <source>
        <dbReference type="Google" id="ProtNLM"/>
    </source>
</evidence>
<dbReference type="PANTHER" id="PTHR47938">
    <property type="entry name" value="RESPIRATORY COMPLEX I CHAPERONE (CIA84), PUTATIVE (AFU_ORTHOLOGUE AFUA_2G06020)-RELATED"/>
    <property type="match status" value="1"/>
</dbReference>
<dbReference type="PANTHER" id="PTHR47938:SF35">
    <property type="entry name" value="PENTATRICOPEPTIDE REPEAT-CONTAINING PROTEIN 4, MITOCHONDRIAL-RELATED"/>
    <property type="match status" value="1"/>
</dbReference>
<evidence type="ECO:0000313" key="4">
    <source>
        <dbReference type="Proteomes" id="UP000073492"/>
    </source>
</evidence>
<feature type="compositionally biased region" description="Basic and acidic residues" evidence="2">
    <location>
        <begin position="728"/>
        <end position="742"/>
    </location>
</feature>
<evidence type="ECO:0000256" key="2">
    <source>
        <dbReference type="SAM" id="MobiDB-lite"/>
    </source>
</evidence>
<dbReference type="Pfam" id="PF01535">
    <property type="entry name" value="PPR"/>
    <property type="match status" value="2"/>
</dbReference>
<sequence>MSLLAPLFRPHTRQSATKISAQSVGNSIKCHKDGGENHSIQRRRSRGDNGRPLEAYKQAERSFEHAFIRGLVAAGTCRKHRKVDTNRQSSHRRPFSTGSHRNVAAIAVPNGDHNEISRQDYERLVDIYPSFGKSATKKRAKGLVAQEKHEHMPLAPRLVMTPEQELLPPHSKRTIVLPEDEEHRKQLKAFVRLLEHKPGTVNLDKLWRMYHELRSPRPRYLTDNVLRRALRHFGWVEFWHQPNAMQRYFQVLNDCLAENVRIESNQWSTAISFAGRCVRHLTNNEIRRAIETWMHMEQHGHAADHVTFNILFDVAVKAGRFALADTIYNEIKSRDMPLDRWARGSLIYYAGLRREGDSVRKAFKEFVESGEIVDTKLMNCVVVSLLRAGEPSAAEHVFERMKSLHQDKFGTRSLSDWRATKEMKILLNQTAKQLRKEKQKHETTFFGAPFASDQKRDEIQKAAPIAPDADTYMILIKYHAYTSGDMDKIWDLTEEMREHDFRLHGSTYVHLLRGFHAHGGYPFSAWNHRRLEEIWQEVVRFCSPSTSTTNMHAASTMDQRTDGNHKASRPADVPDEDFEALDAAQYGNLEDGNHSTVDASKSSEPGNTEDDGPFDMLGAMMAGHSEPAMEMSTKHAVDHTSESPGIDPADDMLNDARDQENSQPSLGETEVLASSAFWPMEESDFQQRLDPAPSNESPFSSSTGFGSFVFDGKASPQRSLGRFSESLQGRKDFPEANTDGDHSSSANEQADSRPSFDKDRAVHMTTGFAVAAIRAFYHCMGRKRMLAVWEELKTRWVGEPDIDWSRIEMEVQKCQVDADKYVDAAQEGLYQKRPNSF</sequence>
<feature type="region of interest" description="Disordered" evidence="2">
    <location>
        <begin position="724"/>
        <end position="758"/>
    </location>
</feature>
<feature type="repeat" description="PPR" evidence="1">
    <location>
        <begin position="304"/>
        <end position="338"/>
    </location>
</feature>
<dbReference type="PROSITE" id="PS51375">
    <property type="entry name" value="PPR"/>
    <property type="match status" value="2"/>
</dbReference>
<feature type="compositionally biased region" description="Polar residues" evidence="2">
    <location>
        <begin position="13"/>
        <end position="26"/>
    </location>
</feature>
<feature type="region of interest" description="Disordered" evidence="2">
    <location>
        <begin position="1"/>
        <end position="51"/>
    </location>
</feature>
<protein>
    <recommendedName>
        <fullName evidence="5">Pentacotripeptide-repeat region of PRORP domain-containing protein</fullName>
    </recommendedName>
</protein>
<feature type="compositionally biased region" description="Polar residues" evidence="2">
    <location>
        <begin position="546"/>
        <end position="558"/>
    </location>
</feature>
<dbReference type="Proteomes" id="UP000073492">
    <property type="component" value="Unassembled WGS sequence"/>
</dbReference>
<feature type="repeat" description="PPR" evidence="1">
    <location>
        <begin position="468"/>
        <end position="503"/>
    </location>
</feature>
<feature type="region of interest" description="Disordered" evidence="2">
    <location>
        <begin position="633"/>
        <end position="668"/>
    </location>
</feature>
<proteinExistence type="predicted"/>
<comment type="caution">
    <text evidence="3">The sequence shown here is derived from an EMBL/GenBank/DDBJ whole genome shotgun (WGS) entry which is preliminary data.</text>
</comment>
<dbReference type="STRING" id="113226.A0A139I8D0"/>
<feature type="compositionally biased region" description="Polar residues" evidence="2">
    <location>
        <begin position="594"/>
        <end position="606"/>
    </location>
</feature>
<dbReference type="OrthoDB" id="1908178at2759"/>
<organism evidence="3 4">
    <name type="scientific">Pseudocercospora musae</name>
    <dbReference type="NCBI Taxonomy" id="113226"/>
    <lineage>
        <taxon>Eukaryota</taxon>
        <taxon>Fungi</taxon>
        <taxon>Dikarya</taxon>
        <taxon>Ascomycota</taxon>
        <taxon>Pezizomycotina</taxon>
        <taxon>Dothideomycetes</taxon>
        <taxon>Dothideomycetidae</taxon>
        <taxon>Mycosphaerellales</taxon>
        <taxon>Mycosphaerellaceae</taxon>
        <taxon>Pseudocercospora</taxon>
    </lineage>
</organism>
<dbReference type="InterPro" id="IPR002885">
    <property type="entry name" value="PPR_rpt"/>
</dbReference>
<dbReference type="GO" id="GO:0003729">
    <property type="term" value="F:mRNA binding"/>
    <property type="evidence" value="ECO:0007669"/>
    <property type="project" value="TreeGrafter"/>
</dbReference>
<dbReference type="Gene3D" id="1.25.40.10">
    <property type="entry name" value="Tetratricopeptide repeat domain"/>
    <property type="match status" value="2"/>
</dbReference>
<feature type="region of interest" description="Disordered" evidence="2">
    <location>
        <begin position="588"/>
        <end position="619"/>
    </location>
</feature>
<feature type="region of interest" description="Disordered" evidence="2">
    <location>
        <begin position="546"/>
        <end position="574"/>
    </location>
</feature>
<dbReference type="AlphaFoldDB" id="A0A139I8D0"/>